<protein>
    <submittedName>
        <fullName evidence="1">Uncharacterized protein</fullName>
    </submittedName>
</protein>
<dbReference type="RefSeq" id="WP_111348830.1">
    <property type="nucleotide sequence ID" value="NZ_QLII01000001.1"/>
</dbReference>
<dbReference type="OrthoDB" id="934570at2"/>
<evidence type="ECO:0000313" key="2">
    <source>
        <dbReference type="Proteomes" id="UP000249016"/>
    </source>
</evidence>
<reference evidence="1 2" key="1">
    <citation type="submission" date="2018-06" db="EMBL/GenBank/DDBJ databases">
        <title>Spirosoma sp. HMF3257 Genome sequencing and assembly.</title>
        <authorList>
            <person name="Kang H."/>
            <person name="Cha I."/>
            <person name="Kim H."/>
            <person name="Kang J."/>
            <person name="Joh K."/>
        </authorList>
    </citation>
    <scope>NUCLEOTIDE SEQUENCE [LARGE SCALE GENOMIC DNA]</scope>
    <source>
        <strain evidence="1 2">HMF3257</strain>
    </source>
</reference>
<sequence length="66" mass="7084">MPGSIATYRSAFGVASTAQQFPFGQSNQPGTTLCLVWYAYSYDSNGLLQVVTKLNKEAAYVEGSPT</sequence>
<dbReference type="Proteomes" id="UP000249016">
    <property type="component" value="Unassembled WGS sequence"/>
</dbReference>
<dbReference type="EMBL" id="QLII01000001">
    <property type="protein sequence ID" value="RAI77803.1"/>
    <property type="molecule type" value="Genomic_DNA"/>
</dbReference>
<organism evidence="1 2">
    <name type="scientific">Spirosoma telluris</name>
    <dbReference type="NCBI Taxonomy" id="2183553"/>
    <lineage>
        <taxon>Bacteria</taxon>
        <taxon>Pseudomonadati</taxon>
        <taxon>Bacteroidota</taxon>
        <taxon>Cytophagia</taxon>
        <taxon>Cytophagales</taxon>
        <taxon>Cytophagaceae</taxon>
        <taxon>Spirosoma</taxon>
    </lineage>
</organism>
<name>A0A327NT99_9BACT</name>
<dbReference type="AlphaFoldDB" id="A0A327NT99"/>
<gene>
    <name evidence="1" type="ORF">HMF3257_33315</name>
</gene>
<evidence type="ECO:0000313" key="1">
    <source>
        <dbReference type="EMBL" id="RAI77803.1"/>
    </source>
</evidence>
<comment type="caution">
    <text evidence="1">The sequence shown here is derived from an EMBL/GenBank/DDBJ whole genome shotgun (WGS) entry which is preliminary data.</text>
</comment>
<keyword evidence="2" id="KW-1185">Reference proteome</keyword>
<proteinExistence type="predicted"/>
<accession>A0A327NT99</accession>